<evidence type="ECO:0000313" key="3">
    <source>
        <dbReference type="EMBL" id="VYS97097.1"/>
    </source>
</evidence>
<name>A0A6N2SU67_BLAHA</name>
<dbReference type="InterPro" id="IPR003593">
    <property type="entry name" value="AAA+_ATPase"/>
</dbReference>
<dbReference type="Pfam" id="PF13335">
    <property type="entry name" value="Mg_chelatase_C"/>
    <property type="match status" value="1"/>
</dbReference>
<dbReference type="InterPro" id="IPR027417">
    <property type="entry name" value="P-loop_NTPase"/>
</dbReference>
<dbReference type="RefSeq" id="WP_003022389.1">
    <property type="nucleotide sequence ID" value="NZ_CACRSY010000008.1"/>
</dbReference>
<reference evidence="3" key="1">
    <citation type="submission" date="2019-11" db="EMBL/GenBank/DDBJ databases">
        <authorList>
            <person name="Feng L."/>
        </authorList>
    </citation>
    <scope>NUCLEOTIDE SEQUENCE</scope>
    <source>
        <strain evidence="3">BhanseniiLFYP23</strain>
    </source>
</reference>
<dbReference type="InterPro" id="IPR004482">
    <property type="entry name" value="Mg_chelat-rel"/>
</dbReference>
<dbReference type="InterPro" id="IPR045006">
    <property type="entry name" value="CHLI-like"/>
</dbReference>
<dbReference type="PANTHER" id="PTHR32039">
    <property type="entry name" value="MAGNESIUM-CHELATASE SUBUNIT CHLI"/>
    <property type="match status" value="1"/>
</dbReference>
<proteinExistence type="inferred from homology"/>
<dbReference type="Gene3D" id="3.30.230.10">
    <property type="match status" value="1"/>
</dbReference>
<evidence type="ECO:0000259" key="2">
    <source>
        <dbReference type="SMART" id="SM00382"/>
    </source>
</evidence>
<dbReference type="SUPFAM" id="SSF54211">
    <property type="entry name" value="Ribosomal protein S5 domain 2-like"/>
    <property type="match status" value="1"/>
</dbReference>
<dbReference type="InterPro" id="IPR014721">
    <property type="entry name" value="Ribsml_uS5_D2-typ_fold_subgr"/>
</dbReference>
<dbReference type="InterPro" id="IPR025943">
    <property type="entry name" value="Sigma_54_int_dom_ATP-bd_2"/>
</dbReference>
<sequence length="507" mass="56390">MFRKVMSATIIGVNCIPIQVEADVRNGLPGFSMVGYLSSRVREAQDRVCTALRNSGFSFPAKHITVNLSPADVKKDGTGFDLPIAAALLSAFGYLDFACLENVCMAGELSLSGEIKGIKGILPIVDRAVKEKCRLCIIPKENAKEVEMIDEIPILAVENMRELADCAALKNWGAVRNSTKKWEDAVYEGEWDFSEIAGQEAAKEAAVIAVAGFHNLLMIGTKGSGKTMIAKSIPSIFPALSKEEAMEISGIYSAAGLLSQENPIMKTRPFRTPHHTASPKALAGGGQIPRPGEITLAHKGILFLDELPEFSRSTLEILRQPLEEHKICISRVSGNFQFPADFLFVGAMNACPCGYYPDRNKCSCSDTEVAKYMGKISGPIFDRFDLCTEMKQVPKEQLWKKKKGKTSRELREIIKEVYDIQKERYQGKENSFNGRLKGQEIEKYCETSLEGKKLLKRAYEKMNLSVRVYHKILKTARTIADLEKSEKIEVSHISKAVSYRALEKKDW</sequence>
<dbReference type="SUPFAM" id="SSF52540">
    <property type="entry name" value="P-loop containing nucleoside triphosphate hydrolases"/>
    <property type="match status" value="1"/>
</dbReference>
<dbReference type="SMART" id="SM00382">
    <property type="entry name" value="AAA"/>
    <property type="match status" value="1"/>
</dbReference>
<dbReference type="InterPro" id="IPR025158">
    <property type="entry name" value="Mg_chelat-rel_C"/>
</dbReference>
<dbReference type="Gene3D" id="3.40.50.300">
    <property type="entry name" value="P-loop containing nucleotide triphosphate hydrolases"/>
    <property type="match status" value="1"/>
</dbReference>
<dbReference type="Pfam" id="PF13541">
    <property type="entry name" value="ChlI"/>
    <property type="match status" value="1"/>
</dbReference>
<dbReference type="InterPro" id="IPR020568">
    <property type="entry name" value="Ribosomal_Su5_D2-typ_SF"/>
</dbReference>
<evidence type="ECO:0000256" key="1">
    <source>
        <dbReference type="ARBA" id="ARBA00006354"/>
    </source>
</evidence>
<dbReference type="PROSITE" id="PS00676">
    <property type="entry name" value="SIGMA54_INTERACT_2"/>
    <property type="match status" value="1"/>
</dbReference>
<dbReference type="PANTHER" id="PTHR32039:SF7">
    <property type="entry name" value="COMPETENCE PROTEIN COMM"/>
    <property type="match status" value="1"/>
</dbReference>
<comment type="similarity">
    <text evidence="1">Belongs to the Mg-chelatase subunits D/I family. ComM subfamily.</text>
</comment>
<dbReference type="Pfam" id="PF01078">
    <property type="entry name" value="Mg_chelatase"/>
    <property type="match status" value="1"/>
</dbReference>
<accession>A0A6N2SU67</accession>
<dbReference type="InterPro" id="IPR000523">
    <property type="entry name" value="Mg_chelatse_chII-like_cat_dom"/>
</dbReference>
<protein>
    <submittedName>
        <fullName evidence="3">Competence protein ComM</fullName>
    </submittedName>
</protein>
<gene>
    <name evidence="3" type="primary">comM</name>
    <name evidence="3" type="ORF">BHLFYP23_02291</name>
</gene>
<dbReference type="NCBIfam" id="TIGR00368">
    <property type="entry name" value="YifB family Mg chelatase-like AAA ATPase"/>
    <property type="match status" value="1"/>
</dbReference>
<organism evidence="3">
    <name type="scientific">Blautia hansenii</name>
    <name type="common">Ruminococcus hansenii</name>
    <dbReference type="NCBI Taxonomy" id="1322"/>
    <lineage>
        <taxon>Bacteria</taxon>
        <taxon>Bacillati</taxon>
        <taxon>Bacillota</taxon>
        <taxon>Clostridia</taxon>
        <taxon>Lachnospirales</taxon>
        <taxon>Lachnospiraceae</taxon>
        <taxon>Blautia</taxon>
    </lineage>
</organism>
<dbReference type="GO" id="GO:0005524">
    <property type="term" value="F:ATP binding"/>
    <property type="evidence" value="ECO:0007669"/>
    <property type="project" value="InterPro"/>
</dbReference>
<dbReference type="EMBL" id="CACRSY010000008">
    <property type="protein sequence ID" value="VYS97097.1"/>
    <property type="molecule type" value="Genomic_DNA"/>
</dbReference>
<feature type="domain" description="AAA+ ATPase" evidence="2">
    <location>
        <begin position="212"/>
        <end position="394"/>
    </location>
</feature>
<dbReference type="AlphaFoldDB" id="A0A6N2SU67"/>